<feature type="non-terminal residue" evidence="1">
    <location>
        <position position="1"/>
    </location>
</feature>
<dbReference type="PANTHER" id="PTHR22605">
    <property type="entry name" value="RZ-TYPE DOMAIN-CONTAINING PROTEIN"/>
    <property type="match status" value="1"/>
</dbReference>
<comment type="caution">
    <text evidence="1">The sequence shown here is derived from an EMBL/GenBank/DDBJ whole genome shotgun (WGS) entry which is preliminary data.</text>
</comment>
<protein>
    <submittedName>
        <fullName evidence="1">41261_t:CDS:1</fullName>
    </submittedName>
</protein>
<proteinExistence type="predicted"/>
<dbReference type="EMBL" id="CAJVQB010060588">
    <property type="protein sequence ID" value="CAG8839519.1"/>
    <property type="molecule type" value="Genomic_DNA"/>
</dbReference>
<name>A0ABN7WSV1_GIGMA</name>
<dbReference type="InterPro" id="IPR031248">
    <property type="entry name" value="RNF213"/>
</dbReference>
<organism evidence="1 2">
    <name type="scientific">Gigaspora margarita</name>
    <dbReference type="NCBI Taxonomy" id="4874"/>
    <lineage>
        <taxon>Eukaryota</taxon>
        <taxon>Fungi</taxon>
        <taxon>Fungi incertae sedis</taxon>
        <taxon>Mucoromycota</taxon>
        <taxon>Glomeromycotina</taxon>
        <taxon>Glomeromycetes</taxon>
        <taxon>Diversisporales</taxon>
        <taxon>Gigasporaceae</taxon>
        <taxon>Gigaspora</taxon>
    </lineage>
</organism>
<keyword evidence="2" id="KW-1185">Reference proteome</keyword>
<evidence type="ECO:0000313" key="2">
    <source>
        <dbReference type="Proteomes" id="UP000789901"/>
    </source>
</evidence>
<feature type="non-terminal residue" evidence="1">
    <location>
        <position position="536"/>
    </location>
</feature>
<evidence type="ECO:0000313" key="1">
    <source>
        <dbReference type="EMBL" id="CAG8839519.1"/>
    </source>
</evidence>
<accession>A0ABN7WSV1</accession>
<gene>
    <name evidence="1" type="ORF">GMARGA_LOCUS34486</name>
</gene>
<dbReference type="PANTHER" id="PTHR22605:SF1">
    <property type="entry name" value="RZ-TYPE DOMAIN-CONTAINING PROTEIN"/>
    <property type="match status" value="1"/>
</dbReference>
<sequence length="536" mass="61906">NLDDESTRHLMVIGKSDSIVTILTYQVIEKGLDPIVILGSQFQDDQQGYSYRVLSRIMICVESGRPLILTDLEIVYGALYDLWNQSYIVSGSINNPKFYTRVALGAYINPMLFEKQRMIINDILTDDHQKIVKILSTSTQQMVSMKVTNTLRTSFTRKDLFIGFDENETLQTALIDIASSDGIIRASRSIVDPGEIDQYISECLRDLFTCQVNKLSTFMTEAQLQNRIKRFWEESEDQMLVVQCDVTTVDAGWIKLAKFIIEQFQNEFSRKNPDYIKYVSRALEWIKENSTDDWQFIVASDKKLLYPYTSFSAALLAYLRLLVRHPIAKILFVLEKLSVTKSIVSINQTRRNQDLIPFLKTSFLDPIILNINDLPEPKPDRYTAWGDELEKLREIPDNCDDDELSHVAFENAVQGFNENVKTSLLAINDQVFTDFSERFFYDFVTVMVANDADKKDSELFAKLVQLYIGKDKAFDPVLLHIYWWKHSNVILADLQLVQMFPTVINEFADEGPDVSFEEFLVDKVIKIMLDRFEKKA</sequence>
<reference evidence="1 2" key="1">
    <citation type="submission" date="2021-06" db="EMBL/GenBank/DDBJ databases">
        <authorList>
            <person name="Kallberg Y."/>
            <person name="Tangrot J."/>
            <person name="Rosling A."/>
        </authorList>
    </citation>
    <scope>NUCLEOTIDE SEQUENCE [LARGE SCALE GENOMIC DNA]</scope>
    <source>
        <strain evidence="1 2">120-4 pot B 10/14</strain>
    </source>
</reference>
<dbReference type="Proteomes" id="UP000789901">
    <property type="component" value="Unassembled WGS sequence"/>
</dbReference>